<gene>
    <name evidence="4" type="ORF">AS033_14380</name>
</gene>
<proteinExistence type="inferred from homology"/>
<dbReference type="InterPro" id="IPR006343">
    <property type="entry name" value="DnaB/C_C"/>
</dbReference>
<dbReference type="Gene3D" id="1.10.10.10">
    <property type="entry name" value="Winged helix-like DNA-binding domain superfamily/Winged helix DNA-binding domain"/>
    <property type="match status" value="1"/>
</dbReference>
<dbReference type="OrthoDB" id="9799748at2"/>
<dbReference type="AlphaFoldDB" id="A0A0V8GC78"/>
<comment type="similarity">
    <text evidence="1">Belongs to the DnaB/DnaD family.</text>
</comment>
<accession>A0A0V8GC78</accession>
<evidence type="ECO:0000256" key="2">
    <source>
        <dbReference type="SAM" id="MobiDB-lite"/>
    </source>
</evidence>
<evidence type="ECO:0000313" key="5">
    <source>
        <dbReference type="Proteomes" id="UP000053797"/>
    </source>
</evidence>
<organism evidence="4 5">
    <name type="scientific">Exiguobacterium indicum</name>
    <dbReference type="NCBI Taxonomy" id="296995"/>
    <lineage>
        <taxon>Bacteria</taxon>
        <taxon>Bacillati</taxon>
        <taxon>Bacillota</taxon>
        <taxon>Bacilli</taxon>
        <taxon>Bacillales</taxon>
        <taxon>Bacillales Family XII. Incertae Sedis</taxon>
        <taxon>Exiguobacterium</taxon>
    </lineage>
</organism>
<sequence>MQAPYLPVPHTLLRSGTVFASVHEKMIYLILESFSGQDGQAFPSYQTIADAVPCSKSTVKSCIQSLIASGRIEKVERFTKHGGQTSNAYRVLPRVETPSPASHETTAPEVSADSEEEVLKKTTLKKELVQQYETNLGKATPRIEQELLQLATDHPIDRILYAIEEAARANSRHFGYIEQVVKRLATGLPAERRKRITKRSRRDTSLFQLPNWMEREKAAQRAYEAHHKEKQTIPDDVEIAELLQGLAREGA</sequence>
<evidence type="ECO:0000313" key="4">
    <source>
        <dbReference type="EMBL" id="KSU47845.1"/>
    </source>
</evidence>
<evidence type="ECO:0000259" key="3">
    <source>
        <dbReference type="Pfam" id="PF07261"/>
    </source>
</evidence>
<reference evidence="4 5" key="1">
    <citation type="journal article" date="2015" name="Int. J. Syst. Evol. Microbiol.">
        <title>Exiguobacterium enclense sp. nov., isolated from sediment.</title>
        <authorList>
            <person name="Dastager S.G."/>
            <person name="Mawlankar R."/>
            <person name="Sonalkar V.V."/>
            <person name="Thorat M.N."/>
            <person name="Mual P."/>
            <person name="Verma A."/>
            <person name="Krishnamurthi S."/>
            <person name="Tang S.K."/>
            <person name="Li W.J."/>
        </authorList>
    </citation>
    <scope>NUCLEOTIDE SEQUENCE [LARGE SCALE GENOMIC DNA]</scope>
    <source>
        <strain evidence="4 5">NIO-1109</strain>
    </source>
</reference>
<feature type="domain" description="DnaB/C C-terminal" evidence="3">
    <location>
        <begin position="130"/>
        <end position="182"/>
    </location>
</feature>
<dbReference type="RefSeq" id="WP_058265859.1">
    <property type="nucleotide sequence ID" value="NZ_FMYN01000006.1"/>
</dbReference>
<dbReference type="InterPro" id="IPR036388">
    <property type="entry name" value="WH-like_DNA-bd_sf"/>
</dbReference>
<dbReference type="Gene3D" id="1.10.10.630">
    <property type="entry name" value="DnaD domain-like"/>
    <property type="match status" value="1"/>
</dbReference>
<protein>
    <recommendedName>
        <fullName evidence="3">DnaB/C C-terminal domain-containing protein</fullName>
    </recommendedName>
</protein>
<evidence type="ECO:0000256" key="1">
    <source>
        <dbReference type="ARBA" id="ARBA00093462"/>
    </source>
</evidence>
<dbReference type="EMBL" id="LNQL01000006">
    <property type="protein sequence ID" value="KSU47845.1"/>
    <property type="molecule type" value="Genomic_DNA"/>
</dbReference>
<dbReference type="InterPro" id="IPR034829">
    <property type="entry name" value="DnaD-like_sf"/>
</dbReference>
<comment type="caution">
    <text evidence="4">The sequence shown here is derived from an EMBL/GenBank/DDBJ whole genome shotgun (WGS) entry which is preliminary data.</text>
</comment>
<name>A0A0V8GC78_9BACL</name>
<feature type="region of interest" description="Disordered" evidence="2">
    <location>
        <begin position="95"/>
        <end position="117"/>
    </location>
</feature>
<dbReference type="Pfam" id="PF13730">
    <property type="entry name" value="HTH_36"/>
    <property type="match status" value="1"/>
</dbReference>
<dbReference type="Proteomes" id="UP000053797">
    <property type="component" value="Unassembled WGS sequence"/>
</dbReference>
<dbReference type="SUPFAM" id="SSF158499">
    <property type="entry name" value="DnaD domain-like"/>
    <property type="match status" value="1"/>
</dbReference>
<dbReference type="Pfam" id="PF07261">
    <property type="entry name" value="DnaB_2"/>
    <property type="match status" value="1"/>
</dbReference>